<dbReference type="GO" id="GO:0005524">
    <property type="term" value="F:ATP binding"/>
    <property type="evidence" value="ECO:0007669"/>
    <property type="project" value="UniProtKB-KW"/>
</dbReference>
<evidence type="ECO:0000256" key="4">
    <source>
        <dbReference type="ARBA" id="ARBA00022741"/>
    </source>
</evidence>
<dbReference type="Gene3D" id="3.40.50.620">
    <property type="entry name" value="HUPs"/>
    <property type="match status" value="1"/>
</dbReference>
<keyword evidence="5" id="KW-0862">Zinc</keyword>
<comment type="pathway">
    <text evidence="1">Purine metabolism; 7-cyano-7-deazaguanine biosynthesis.</text>
</comment>
<dbReference type="PANTHER" id="PTHR42914">
    <property type="entry name" value="7-CYANO-7-DEAZAGUANINE SYNTHASE"/>
    <property type="match status" value="1"/>
</dbReference>
<evidence type="ECO:0000256" key="9">
    <source>
        <dbReference type="ARBA" id="ARBA00047890"/>
    </source>
</evidence>
<gene>
    <name evidence="10" type="ORF">METZ01_LOCUS59739</name>
</gene>
<reference evidence="10" key="1">
    <citation type="submission" date="2018-05" db="EMBL/GenBank/DDBJ databases">
        <authorList>
            <person name="Lanie J.A."/>
            <person name="Ng W.-L."/>
            <person name="Kazmierczak K.M."/>
            <person name="Andrzejewski T.M."/>
            <person name="Davidsen T.M."/>
            <person name="Wayne K.J."/>
            <person name="Tettelin H."/>
            <person name="Glass J.I."/>
            <person name="Rusch D."/>
            <person name="Podicherti R."/>
            <person name="Tsui H.-C.T."/>
            <person name="Winkler M.E."/>
        </authorList>
    </citation>
    <scope>NUCLEOTIDE SEQUENCE</scope>
</reference>
<dbReference type="PANTHER" id="PTHR42914:SF1">
    <property type="entry name" value="7-CYANO-7-DEAZAGUANINE SYNTHASE"/>
    <property type="match status" value="1"/>
</dbReference>
<dbReference type="EC" id="6.3.4.20" evidence="8"/>
<dbReference type="InterPro" id="IPR014729">
    <property type="entry name" value="Rossmann-like_a/b/a_fold"/>
</dbReference>
<proteinExistence type="inferred from homology"/>
<dbReference type="GO" id="GO:0046872">
    <property type="term" value="F:metal ion binding"/>
    <property type="evidence" value="ECO:0007669"/>
    <property type="project" value="UniProtKB-KW"/>
</dbReference>
<evidence type="ECO:0000256" key="1">
    <source>
        <dbReference type="ARBA" id="ARBA00005061"/>
    </source>
</evidence>
<dbReference type="PIRSF" id="PIRSF006293">
    <property type="entry name" value="ExsB"/>
    <property type="match status" value="1"/>
</dbReference>
<dbReference type="GO" id="GO:0016874">
    <property type="term" value="F:ligase activity"/>
    <property type="evidence" value="ECO:0007669"/>
    <property type="project" value="UniProtKB-KW"/>
</dbReference>
<evidence type="ECO:0000256" key="8">
    <source>
        <dbReference type="ARBA" id="ARBA00039149"/>
    </source>
</evidence>
<dbReference type="HAMAP" id="MF_01633">
    <property type="entry name" value="QueC"/>
    <property type="match status" value="1"/>
</dbReference>
<keyword evidence="6" id="KW-0067">ATP-binding</keyword>
<evidence type="ECO:0000256" key="3">
    <source>
        <dbReference type="ARBA" id="ARBA00022723"/>
    </source>
</evidence>
<dbReference type="EMBL" id="UINC01003502">
    <property type="protein sequence ID" value="SVA06885.1"/>
    <property type="molecule type" value="Genomic_DNA"/>
</dbReference>
<evidence type="ECO:0000256" key="6">
    <source>
        <dbReference type="ARBA" id="ARBA00022840"/>
    </source>
</evidence>
<organism evidence="10">
    <name type="scientific">marine metagenome</name>
    <dbReference type="NCBI Taxonomy" id="408172"/>
    <lineage>
        <taxon>unclassified sequences</taxon>
        <taxon>metagenomes</taxon>
        <taxon>ecological metagenomes</taxon>
    </lineage>
</organism>
<dbReference type="Pfam" id="PF06508">
    <property type="entry name" value="QueC"/>
    <property type="match status" value="1"/>
</dbReference>
<evidence type="ECO:0000256" key="2">
    <source>
        <dbReference type="ARBA" id="ARBA00022598"/>
    </source>
</evidence>
<comment type="similarity">
    <text evidence="7">Belongs to the QueC family.</text>
</comment>
<dbReference type="AlphaFoldDB" id="A0A381SS86"/>
<accession>A0A381SS86</accession>
<keyword evidence="3" id="KW-0479">Metal-binding</keyword>
<dbReference type="InterPro" id="IPR018317">
    <property type="entry name" value="QueC"/>
</dbReference>
<comment type="catalytic activity">
    <reaction evidence="9">
        <text>7-carboxy-7-carbaguanine + NH4(+) + 2 ATP = 7-cyano-7-carbaguanine + 2 AMP + 2 diphosphate + 2 H(+)</text>
        <dbReference type="Rhea" id="RHEA:27982"/>
        <dbReference type="ChEBI" id="CHEBI:15378"/>
        <dbReference type="ChEBI" id="CHEBI:28938"/>
        <dbReference type="ChEBI" id="CHEBI:30616"/>
        <dbReference type="ChEBI" id="CHEBI:33019"/>
        <dbReference type="ChEBI" id="CHEBI:45075"/>
        <dbReference type="ChEBI" id="CHEBI:61036"/>
        <dbReference type="ChEBI" id="CHEBI:456215"/>
        <dbReference type="EC" id="6.3.4.20"/>
    </reaction>
</comment>
<keyword evidence="4" id="KW-0547">Nucleotide-binding</keyword>
<sequence>MRKKTLVILSGGQDSTTCLFWAIEKFGKENVESLTFDYGQKHKIEIKSAQKIAEYAQINNKIISINTFSEFANNALLNNEISIESNVNNSSALPNTFVPGRNLIFITYAAAYAWNKNILDLITGVAQIDYSGYPDCRNETILSLEKTISLGMDCSFKIHTPLINLSKKEIVELAVSLGIIDVLGMTHTCYLGVYPPCEACMACKLRKKGFEEAGIKDPLVKK</sequence>
<protein>
    <recommendedName>
        <fullName evidence="8">7-cyano-7-deazaguanine synthase</fullName>
        <ecNumber evidence="8">6.3.4.20</ecNumber>
    </recommendedName>
</protein>
<dbReference type="CDD" id="cd01995">
    <property type="entry name" value="QueC-like"/>
    <property type="match status" value="1"/>
</dbReference>
<dbReference type="SUPFAM" id="SSF52402">
    <property type="entry name" value="Adenine nucleotide alpha hydrolases-like"/>
    <property type="match status" value="1"/>
</dbReference>
<evidence type="ECO:0000256" key="5">
    <source>
        <dbReference type="ARBA" id="ARBA00022833"/>
    </source>
</evidence>
<evidence type="ECO:0000256" key="7">
    <source>
        <dbReference type="ARBA" id="ARBA00037993"/>
    </source>
</evidence>
<evidence type="ECO:0000313" key="10">
    <source>
        <dbReference type="EMBL" id="SVA06885.1"/>
    </source>
</evidence>
<keyword evidence="2" id="KW-0436">Ligase</keyword>
<name>A0A381SS86_9ZZZZ</name>
<dbReference type="NCBIfam" id="TIGR00364">
    <property type="entry name" value="7-cyano-7-deazaguanine synthase QueC"/>
    <property type="match status" value="1"/>
</dbReference>